<proteinExistence type="predicted"/>
<name>A0ABX9P7E0_9GAMM</name>
<keyword evidence="2" id="KW-1185">Reference proteome</keyword>
<accession>A0ABX9P7E0</accession>
<comment type="caution">
    <text evidence="1">The sequence shown here is derived from an EMBL/GenBank/DDBJ whole genome shotgun (WGS) entry which is preliminary data.</text>
</comment>
<dbReference type="Proteomes" id="UP000284119">
    <property type="component" value="Unassembled WGS sequence"/>
</dbReference>
<dbReference type="EMBL" id="RAHG01000001">
    <property type="protein sequence ID" value="RJT16390.1"/>
    <property type="molecule type" value="Genomic_DNA"/>
</dbReference>
<gene>
    <name evidence="1" type="ORF">D5396_04605</name>
</gene>
<sequence>MVKSLFGLVNENNRLHTFTRCCRINANEGKASDTLLFTTSFSVYSYLFTKTFPSTQQPCSLTDSSSPKSGRLLNTSAKCTGFNSGNVIVRVSGLSFSTLISKRVTMPPREKKTAGRLFYYHSGRFSSSRYSLASIGLKGDQNLICE</sequence>
<organism evidence="1 2">
    <name type="scientific">Rahnella inusitata</name>
    <dbReference type="NCBI Taxonomy" id="58169"/>
    <lineage>
        <taxon>Bacteria</taxon>
        <taxon>Pseudomonadati</taxon>
        <taxon>Pseudomonadota</taxon>
        <taxon>Gammaproteobacteria</taxon>
        <taxon>Enterobacterales</taxon>
        <taxon>Yersiniaceae</taxon>
        <taxon>Rahnella</taxon>
    </lineage>
</organism>
<evidence type="ECO:0000313" key="2">
    <source>
        <dbReference type="Proteomes" id="UP000284119"/>
    </source>
</evidence>
<protein>
    <submittedName>
        <fullName evidence="1">Uncharacterized protein</fullName>
    </submittedName>
</protein>
<reference evidence="1 2" key="1">
    <citation type="submission" date="2018-09" db="EMBL/GenBank/DDBJ databases">
        <authorList>
            <person name="Le Fleche-Mateos A."/>
        </authorList>
    </citation>
    <scope>NUCLEOTIDE SEQUENCE [LARGE SCALE GENOMIC DNA]</scope>
    <source>
        <strain evidence="1 2">DSM 30078</strain>
    </source>
</reference>
<evidence type="ECO:0000313" key="1">
    <source>
        <dbReference type="EMBL" id="RJT16390.1"/>
    </source>
</evidence>